<dbReference type="OrthoDB" id="9807797at2"/>
<evidence type="ECO:0000256" key="1">
    <source>
        <dbReference type="ARBA" id="ARBA00013194"/>
    </source>
</evidence>
<dbReference type="Gene3D" id="2.40.100.10">
    <property type="entry name" value="Cyclophilin-like"/>
    <property type="match status" value="1"/>
</dbReference>
<evidence type="ECO:0000256" key="3">
    <source>
        <dbReference type="ARBA" id="ARBA00023235"/>
    </source>
</evidence>
<evidence type="ECO:0000313" key="6">
    <source>
        <dbReference type="Proteomes" id="UP000431684"/>
    </source>
</evidence>
<dbReference type="Proteomes" id="UP000431684">
    <property type="component" value="Unassembled WGS sequence"/>
</dbReference>
<gene>
    <name evidence="5" type="ORF">GJV26_18085</name>
</gene>
<comment type="caution">
    <text evidence="5">The sequence shown here is derived from an EMBL/GenBank/DDBJ whole genome shotgun (WGS) entry which is preliminary data.</text>
</comment>
<dbReference type="InterPro" id="IPR029000">
    <property type="entry name" value="Cyclophilin-like_dom_sf"/>
</dbReference>
<accession>A0A6I3XBM6</accession>
<feature type="domain" description="PPIase cyclophilin-type" evidence="4">
    <location>
        <begin position="82"/>
        <end position="269"/>
    </location>
</feature>
<keyword evidence="2" id="KW-0697">Rotamase</keyword>
<dbReference type="InterPro" id="IPR002130">
    <property type="entry name" value="Cyclophilin-type_PPIase_dom"/>
</dbReference>
<evidence type="ECO:0000259" key="4">
    <source>
        <dbReference type="PROSITE" id="PS50072"/>
    </source>
</evidence>
<keyword evidence="3 5" id="KW-0413">Isomerase</keyword>
<protein>
    <recommendedName>
        <fullName evidence="1">peptidylprolyl isomerase</fullName>
        <ecNumber evidence="1">5.2.1.8</ecNumber>
    </recommendedName>
</protein>
<dbReference type="SUPFAM" id="SSF50891">
    <property type="entry name" value="Cyclophilin-like"/>
    <property type="match status" value="1"/>
</dbReference>
<reference evidence="5 6" key="1">
    <citation type="submission" date="2019-11" db="EMBL/GenBank/DDBJ databases">
        <title>Draft Genome Sequences of Six Type Strains of the Genus Massilia.</title>
        <authorList>
            <person name="Miess H."/>
            <person name="Frediansyah A."/>
            <person name="Goeker M."/>
            <person name="Gross H."/>
        </authorList>
    </citation>
    <scope>NUCLEOTIDE SEQUENCE [LARGE SCALE GENOMIC DNA]</scope>
    <source>
        <strain evidence="5 6">DSM 17513</strain>
    </source>
</reference>
<dbReference type="Pfam" id="PF00160">
    <property type="entry name" value="Pro_isomerase"/>
    <property type="match status" value="1"/>
</dbReference>
<dbReference type="EC" id="5.2.1.8" evidence="1"/>
<dbReference type="GO" id="GO:0003755">
    <property type="term" value="F:peptidyl-prolyl cis-trans isomerase activity"/>
    <property type="evidence" value="ECO:0007669"/>
    <property type="project" value="UniProtKB-KW"/>
</dbReference>
<keyword evidence="6" id="KW-1185">Reference proteome</keyword>
<organism evidence="5 6">
    <name type="scientific">Pseudoduganella dura</name>
    <dbReference type="NCBI Taxonomy" id="321982"/>
    <lineage>
        <taxon>Bacteria</taxon>
        <taxon>Pseudomonadati</taxon>
        <taxon>Pseudomonadota</taxon>
        <taxon>Betaproteobacteria</taxon>
        <taxon>Burkholderiales</taxon>
        <taxon>Oxalobacteraceae</taxon>
        <taxon>Telluria group</taxon>
        <taxon>Pseudoduganella</taxon>
    </lineage>
</organism>
<dbReference type="PROSITE" id="PS50072">
    <property type="entry name" value="CSA_PPIASE_2"/>
    <property type="match status" value="1"/>
</dbReference>
<dbReference type="AlphaFoldDB" id="A0A6I3XBM6"/>
<evidence type="ECO:0000256" key="2">
    <source>
        <dbReference type="ARBA" id="ARBA00023110"/>
    </source>
</evidence>
<dbReference type="PANTHER" id="PTHR43246">
    <property type="entry name" value="PEPTIDYL-PROLYL CIS-TRANS ISOMERASE CYP38, CHLOROPLASTIC"/>
    <property type="match status" value="1"/>
</dbReference>
<name>A0A6I3XBM6_9BURK</name>
<sequence length="327" mass="34960">MSRRPLCFSPALFAPFTAPSAARLSARLSAALATVFVTVLASAPLAAKELPPKPSVADVIKASQGAEWRALDPASTLYLELPAGRVVIELAPVFAPHHVENIRLLVREGYFDGLAVLRAQDNFVVQWGDPDEDRPRALKTAKARLAGEFTIPLTNDRGFTRLPDRDGHAPQVGHSNGFPSARDPKTGQAWLAHCYGTVGVGRDVGADSGNGSALYAVIGQAPRQLDRNITVVGRVVDGMPLLSVMPRGPGAMGFYDDPAQRVAIRSVKLAADVPEEGRSRLEVMRTDSASFRAVAEAQRNRGGPWTKVAAGHVDLCNVPIPVRRQGS</sequence>
<proteinExistence type="predicted"/>
<evidence type="ECO:0000313" key="5">
    <source>
        <dbReference type="EMBL" id="MUI14354.1"/>
    </source>
</evidence>
<dbReference type="InterPro" id="IPR044665">
    <property type="entry name" value="E_coli_cyclophilin_A-like"/>
</dbReference>
<dbReference type="EMBL" id="WNWM01000002">
    <property type="protein sequence ID" value="MUI14354.1"/>
    <property type="molecule type" value="Genomic_DNA"/>
</dbReference>